<feature type="compositionally biased region" description="Polar residues" evidence="1">
    <location>
        <begin position="49"/>
        <end position="65"/>
    </location>
</feature>
<comment type="caution">
    <text evidence="2">The sequence shown here is derived from an EMBL/GenBank/DDBJ whole genome shotgun (WGS) entry which is preliminary data.</text>
</comment>
<sequence length="144" mass="17075">MRSLGQLLDSNNSCNDYIDFYLSLSFASSSIEHKQGEEEINKEEDQHFECSSSPCLSSQPETSSLKKQRRRRKYKKTVINLDDYEVEDSSSKKDCELPRNEEHYYELNQFNSESRKQFENVVNSLTSIHKFQEIKIDFQKFEQH</sequence>
<reference evidence="2 3" key="1">
    <citation type="journal article" date="2019" name="Sci. Rep.">
        <title>Nanopore sequencing improves the draft genome of the human pathogenic amoeba Naegleria fowleri.</title>
        <authorList>
            <person name="Liechti N."/>
            <person name="Schurch N."/>
            <person name="Bruggmann R."/>
            <person name="Wittwer M."/>
        </authorList>
    </citation>
    <scope>NUCLEOTIDE SEQUENCE [LARGE SCALE GENOMIC DNA]</scope>
    <source>
        <strain evidence="2 3">ATCC 30894</strain>
    </source>
</reference>
<dbReference type="Proteomes" id="UP000444721">
    <property type="component" value="Unassembled WGS sequence"/>
</dbReference>
<protein>
    <submittedName>
        <fullName evidence="2">Uncharacterized protein</fullName>
    </submittedName>
</protein>
<gene>
    <name evidence="2" type="ORF">FDP41_004235</name>
</gene>
<dbReference type="RefSeq" id="XP_044561653.1">
    <property type="nucleotide sequence ID" value="XM_044707628.1"/>
</dbReference>
<dbReference type="VEuPathDB" id="AmoebaDB:NF0041320"/>
<name>A0A6A5BT37_NAEFO</name>
<organism evidence="2 3">
    <name type="scientific">Naegleria fowleri</name>
    <name type="common">Brain eating amoeba</name>
    <dbReference type="NCBI Taxonomy" id="5763"/>
    <lineage>
        <taxon>Eukaryota</taxon>
        <taxon>Discoba</taxon>
        <taxon>Heterolobosea</taxon>
        <taxon>Tetramitia</taxon>
        <taxon>Eutetramitia</taxon>
        <taxon>Vahlkampfiidae</taxon>
        <taxon>Naegleria</taxon>
    </lineage>
</organism>
<dbReference type="VEuPathDB" id="AmoebaDB:FDP41_004235"/>
<dbReference type="GeneID" id="68111453"/>
<keyword evidence="3" id="KW-1185">Reference proteome</keyword>
<evidence type="ECO:0000313" key="3">
    <source>
        <dbReference type="Proteomes" id="UP000444721"/>
    </source>
</evidence>
<evidence type="ECO:0000313" key="2">
    <source>
        <dbReference type="EMBL" id="KAF0976940.1"/>
    </source>
</evidence>
<dbReference type="EMBL" id="VFQX01000036">
    <property type="protein sequence ID" value="KAF0976940.1"/>
    <property type="molecule type" value="Genomic_DNA"/>
</dbReference>
<feature type="region of interest" description="Disordered" evidence="1">
    <location>
        <begin position="35"/>
        <end position="72"/>
    </location>
</feature>
<dbReference type="AlphaFoldDB" id="A0A6A5BT37"/>
<proteinExistence type="predicted"/>
<feature type="compositionally biased region" description="Basic and acidic residues" evidence="1">
    <location>
        <begin position="35"/>
        <end position="48"/>
    </location>
</feature>
<evidence type="ECO:0000256" key="1">
    <source>
        <dbReference type="SAM" id="MobiDB-lite"/>
    </source>
</evidence>
<accession>A0A6A5BT37</accession>